<dbReference type="InterPro" id="IPR020624">
    <property type="entry name" value="Schiff_base-form_aldolases_CS"/>
</dbReference>
<dbReference type="InterPro" id="IPR002220">
    <property type="entry name" value="DapA-like"/>
</dbReference>
<dbReference type="Pfam" id="PF00701">
    <property type="entry name" value="DHDPS"/>
    <property type="match status" value="1"/>
</dbReference>
<comment type="caution">
    <text evidence="4">The sequence shown here is derived from an EMBL/GenBank/DDBJ whole genome shotgun (WGS) entry which is preliminary data.</text>
</comment>
<evidence type="ECO:0000256" key="2">
    <source>
        <dbReference type="ARBA" id="ARBA00023270"/>
    </source>
</evidence>
<evidence type="ECO:0000313" key="4">
    <source>
        <dbReference type="EMBL" id="GAA0719184.1"/>
    </source>
</evidence>
<dbReference type="Proteomes" id="UP001500339">
    <property type="component" value="Unassembled WGS sequence"/>
</dbReference>
<name>A0ABN1IQP4_9CLOT</name>
<dbReference type="PRINTS" id="PR00146">
    <property type="entry name" value="DHPICSNTHASE"/>
</dbReference>
<dbReference type="SUPFAM" id="SSF51569">
    <property type="entry name" value="Aldolase"/>
    <property type="match status" value="1"/>
</dbReference>
<dbReference type="SMART" id="SM01130">
    <property type="entry name" value="DHDPS"/>
    <property type="match status" value="1"/>
</dbReference>
<keyword evidence="1 3" id="KW-0456">Lyase</keyword>
<evidence type="ECO:0000256" key="3">
    <source>
        <dbReference type="PIRNR" id="PIRNR001365"/>
    </source>
</evidence>
<keyword evidence="5" id="KW-1185">Reference proteome</keyword>
<dbReference type="PANTHER" id="PTHR42849:SF1">
    <property type="entry name" value="N-ACETYLNEURAMINATE LYASE"/>
    <property type="match status" value="1"/>
</dbReference>
<comment type="similarity">
    <text evidence="3">Belongs to the DapA family.</text>
</comment>
<dbReference type="PROSITE" id="PS00665">
    <property type="entry name" value="DHDPS_1"/>
    <property type="match status" value="1"/>
</dbReference>
<organism evidence="4 5">
    <name type="scientific">Clostridium malenominatum</name>
    <dbReference type="NCBI Taxonomy" id="1539"/>
    <lineage>
        <taxon>Bacteria</taxon>
        <taxon>Bacillati</taxon>
        <taxon>Bacillota</taxon>
        <taxon>Clostridia</taxon>
        <taxon>Eubacteriales</taxon>
        <taxon>Clostridiaceae</taxon>
        <taxon>Clostridium</taxon>
    </lineage>
</organism>
<proteinExistence type="inferred from homology"/>
<dbReference type="InterPro" id="IPR013785">
    <property type="entry name" value="Aldolase_TIM"/>
</dbReference>
<dbReference type="InterPro" id="IPR020625">
    <property type="entry name" value="Schiff_base-form_aldolases_AS"/>
</dbReference>
<dbReference type="Gene3D" id="3.20.20.70">
    <property type="entry name" value="Aldolase class I"/>
    <property type="match status" value="1"/>
</dbReference>
<sequence>MKFKGVVAAIVTPFDENGRIDEKALRELCKFEVRKNVNGVFALGTTGEGTLQDVEERKFAAEVIMDELRGKLPVVLHVGDLSIRNVWELSKHAVDLKVDAITSITPYYYRLTDGQLKDYYLELSKNVPEDYPVYIYNFPGITNNDVKTHIVKELIDETKNIVGIKFSSSDMIRLQEYIALKSDRFSVLSGCDPLFYTMLSMGCDGLVSGNSNVNPDIFVKIYGAYTNGEYKKAEGLQAYARATADLLRDGNIAVIKAGMKVNGLNGGYVRKPLQNLDVESTEVLLHNLKKLMCKVEG</sequence>
<dbReference type="EMBL" id="BAAACF010000001">
    <property type="protein sequence ID" value="GAA0719184.1"/>
    <property type="molecule type" value="Genomic_DNA"/>
</dbReference>
<protein>
    <submittedName>
        <fullName evidence="4">4-hydroxy-tetrahydrodipicolinate synthase</fullName>
    </submittedName>
</protein>
<dbReference type="PANTHER" id="PTHR42849">
    <property type="entry name" value="N-ACETYLNEURAMINATE LYASE"/>
    <property type="match status" value="1"/>
</dbReference>
<reference evidence="4 5" key="1">
    <citation type="journal article" date="2019" name="Int. J. Syst. Evol. Microbiol.">
        <title>The Global Catalogue of Microorganisms (GCM) 10K type strain sequencing project: providing services to taxonomists for standard genome sequencing and annotation.</title>
        <authorList>
            <consortium name="The Broad Institute Genomics Platform"/>
            <consortium name="The Broad Institute Genome Sequencing Center for Infectious Disease"/>
            <person name="Wu L."/>
            <person name="Ma J."/>
        </authorList>
    </citation>
    <scope>NUCLEOTIDE SEQUENCE [LARGE SCALE GENOMIC DNA]</scope>
    <source>
        <strain evidence="4 5">JCM 1405</strain>
    </source>
</reference>
<dbReference type="CDD" id="cd00408">
    <property type="entry name" value="DHDPS-like"/>
    <property type="match status" value="1"/>
</dbReference>
<evidence type="ECO:0000256" key="1">
    <source>
        <dbReference type="ARBA" id="ARBA00023239"/>
    </source>
</evidence>
<evidence type="ECO:0000313" key="5">
    <source>
        <dbReference type="Proteomes" id="UP001500339"/>
    </source>
</evidence>
<dbReference type="RefSeq" id="WP_343766670.1">
    <property type="nucleotide sequence ID" value="NZ_BAAACF010000001.1"/>
</dbReference>
<dbReference type="PROSITE" id="PS00666">
    <property type="entry name" value="DHDPS_2"/>
    <property type="match status" value="1"/>
</dbReference>
<gene>
    <name evidence="4" type="primary">dapA_2</name>
    <name evidence="4" type="ORF">GCM10008905_06870</name>
</gene>
<accession>A0ABN1IQP4</accession>
<dbReference type="PIRSF" id="PIRSF001365">
    <property type="entry name" value="DHDPS"/>
    <property type="match status" value="1"/>
</dbReference>
<keyword evidence="2" id="KW-0704">Schiff base</keyword>